<dbReference type="InterPro" id="IPR003751">
    <property type="entry name" value="CsrA"/>
</dbReference>
<dbReference type="RefSeq" id="WP_120114338.1">
    <property type="nucleotide sequence ID" value="NZ_QXQB01000008.1"/>
</dbReference>
<dbReference type="NCBIfam" id="TIGR00202">
    <property type="entry name" value="csrA"/>
    <property type="match status" value="1"/>
</dbReference>
<dbReference type="PANTHER" id="PTHR34984:SF1">
    <property type="entry name" value="CARBON STORAGE REGULATOR"/>
    <property type="match status" value="1"/>
</dbReference>
<dbReference type="AlphaFoldDB" id="A0A3A6PAD3"/>
<proteinExistence type="inferred from homology"/>
<dbReference type="FunFam" id="2.60.40.4380:FF:000002">
    <property type="entry name" value="Translational regulator CsrA"/>
    <property type="match status" value="1"/>
</dbReference>
<evidence type="ECO:0000313" key="7">
    <source>
        <dbReference type="Proteomes" id="UP000267798"/>
    </source>
</evidence>
<dbReference type="SUPFAM" id="SSF117130">
    <property type="entry name" value="CsrA-like"/>
    <property type="match status" value="1"/>
</dbReference>
<accession>A0A3A6PAD3</accession>
<evidence type="ECO:0000256" key="2">
    <source>
        <dbReference type="ARBA" id="ARBA00022491"/>
    </source>
</evidence>
<keyword evidence="1 5" id="KW-0963">Cytoplasm</keyword>
<dbReference type="EMBL" id="QXQB01000008">
    <property type="protein sequence ID" value="RJX36945.1"/>
    <property type="molecule type" value="Genomic_DNA"/>
</dbReference>
<comment type="function">
    <text evidence="5">A translational regulator that binds mRNA to regulate translation initiation and/or mRNA stability. Usually binds in the 5'-UTR at or near the Shine-Dalgarno sequence preventing ribosome-binding, thus repressing translation. Its main target seems to be the major flagellin gene, while its function is anatagonized by FliW.</text>
</comment>
<dbReference type="Pfam" id="PF02599">
    <property type="entry name" value="CsrA"/>
    <property type="match status" value="1"/>
</dbReference>
<name>A0A3A6PAD3_9BACL</name>
<organism evidence="6 7">
    <name type="scientific">Paenibacillus pinisoli</name>
    <dbReference type="NCBI Taxonomy" id="1276110"/>
    <lineage>
        <taxon>Bacteria</taxon>
        <taxon>Bacillati</taxon>
        <taxon>Bacillota</taxon>
        <taxon>Bacilli</taxon>
        <taxon>Bacillales</taxon>
        <taxon>Paenibacillaceae</taxon>
        <taxon>Paenibacillus</taxon>
    </lineage>
</organism>
<dbReference type="GO" id="GO:0006402">
    <property type="term" value="P:mRNA catabolic process"/>
    <property type="evidence" value="ECO:0007669"/>
    <property type="project" value="InterPro"/>
</dbReference>
<evidence type="ECO:0000256" key="5">
    <source>
        <dbReference type="HAMAP-Rule" id="MF_00167"/>
    </source>
</evidence>
<dbReference type="OrthoDB" id="9809061at2"/>
<dbReference type="Proteomes" id="UP000267798">
    <property type="component" value="Unassembled WGS sequence"/>
</dbReference>
<comment type="subcellular location">
    <subcellularLocation>
        <location evidence="5">Cytoplasm</location>
    </subcellularLocation>
</comment>
<keyword evidence="5" id="KW-1005">Bacterial flagellum biogenesis</keyword>
<dbReference type="PANTHER" id="PTHR34984">
    <property type="entry name" value="CARBON STORAGE REGULATOR"/>
    <property type="match status" value="1"/>
</dbReference>
<dbReference type="HAMAP" id="MF_00167">
    <property type="entry name" value="CsrA"/>
    <property type="match status" value="1"/>
</dbReference>
<dbReference type="GO" id="GO:0045947">
    <property type="term" value="P:negative regulation of translational initiation"/>
    <property type="evidence" value="ECO:0007669"/>
    <property type="project" value="UniProtKB-UniRule"/>
</dbReference>
<keyword evidence="7" id="KW-1185">Reference proteome</keyword>
<gene>
    <name evidence="5 6" type="primary">csrA</name>
    <name evidence="6" type="ORF">D3P09_25925</name>
</gene>
<comment type="caution">
    <text evidence="6">The sequence shown here is derived from an EMBL/GenBank/DDBJ whole genome shotgun (WGS) entry which is preliminary data.</text>
</comment>
<dbReference type="GO" id="GO:0005829">
    <property type="term" value="C:cytosol"/>
    <property type="evidence" value="ECO:0007669"/>
    <property type="project" value="TreeGrafter"/>
</dbReference>
<comment type="subunit">
    <text evidence="5">Homodimer; the beta-strands of each monomer intercalate to form a hydrophobic core, while the alpha-helices form wings that extend away from the core.</text>
</comment>
<keyword evidence="4 5" id="KW-0694">RNA-binding</keyword>
<dbReference type="Gene3D" id="2.60.40.4380">
    <property type="entry name" value="Translational regulator CsrA"/>
    <property type="match status" value="1"/>
</dbReference>
<comment type="similarity">
    <text evidence="5">Belongs to the CsrA/RsmA family.</text>
</comment>
<evidence type="ECO:0000313" key="6">
    <source>
        <dbReference type="EMBL" id="RJX36945.1"/>
    </source>
</evidence>
<dbReference type="NCBIfam" id="NF002469">
    <property type="entry name" value="PRK01712.1"/>
    <property type="match status" value="1"/>
</dbReference>
<evidence type="ECO:0000256" key="4">
    <source>
        <dbReference type="ARBA" id="ARBA00022884"/>
    </source>
</evidence>
<evidence type="ECO:0000256" key="1">
    <source>
        <dbReference type="ARBA" id="ARBA00022490"/>
    </source>
</evidence>
<dbReference type="InterPro" id="IPR036107">
    <property type="entry name" value="CsrA_sf"/>
</dbReference>
<evidence type="ECO:0000256" key="3">
    <source>
        <dbReference type="ARBA" id="ARBA00022845"/>
    </source>
</evidence>
<dbReference type="GO" id="GO:0044781">
    <property type="term" value="P:bacterial-type flagellum organization"/>
    <property type="evidence" value="ECO:0007669"/>
    <property type="project" value="UniProtKB-KW"/>
</dbReference>
<reference evidence="6 7" key="1">
    <citation type="submission" date="2018-09" db="EMBL/GenBank/DDBJ databases">
        <title>Paenibacillus aracenensis nov. sp. isolated from a cave in southern Spain.</title>
        <authorList>
            <person name="Jurado V."/>
            <person name="Gutierrez-Patricio S."/>
            <person name="Gonzalez-Pimentel J.L."/>
            <person name="Miller A.Z."/>
            <person name="Laiz L."/>
            <person name="Saiz-Jimenez C."/>
        </authorList>
    </citation>
    <scope>NUCLEOTIDE SEQUENCE [LARGE SCALE GENOMIC DNA]</scope>
    <source>
        <strain evidence="6 7">JCM 19203</strain>
    </source>
</reference>
<keyword evidence="3 5" id="KW-0810">Translation regulation</keyword>
<sequence length="81" mass="9042">MLVLSRKNGESLMINGDIEVTILDVSNDVVKIGIKAPKEVEILRKELYAEVEQMNMSAEGSAISTEDLLIQLNEIKKIKKL</sequence>
<dbReference type="GO" id="GO:1902208">
    <property type="term" value="P:regulation of bacterial-type flagellum assembly"/>
    <property type="evidence" value="ECO:0007669"/>
    <property type="project" value="UniProtKB-UniRule"/>
</dbReference>
<dbReference type="GO" id="GO:0048027">
    <property type="term" value="F:mRNA 5'-UTR binding"/>
    <property type="evidence" value="ECO:0007669"/>
    <property type="project" value="UniProtKB-UniRule"/>
</dbReference>
<protein>
    <recommendedName>
        <fullName evidence="5">Translational regulator CsrA</fullName>
    </recommendedName>
</protein>
<keyword evidence="2 5" id="KW-0678">Repressor</keyword>
<dbReference type="GO" id="GO:0006109">
    <property type="term" value="P:regulation of carbohydrate metabolic process"/>
    <property type="evidence" value="ECO:0007669"/>
    <property type="project" value="InterPro"/>
</dbReference>